<protein>
    <submittedName>
        <fullName evidence="3">Transcriptional regulator, LytTR family</fullName>
    </submittedName>
</protein>
<organism evidence="3 4">
    <name type="scientific">Palleronia salina</name>
    <dbReference type="NCBI Taxonomy" id="313368"/>
    <lineage>
        <taxon>Bacteria</taxon>
        <taxon>Pseudomonadati</taxon>
        <taxon>Pseudomonadota</taxon>
        <taxon>Alphaproteobacteria</taxon>
        <taxon>Rhodobacterales</taxon>
        <taxon>Roseobacteraceae</taxon>
        <taxon>Palleronia</taxon>
    </lineage>
</organism>
<dbReference type="EMBL" id="FQZA01000007">
    <property type="protein sequence ID" value="SHJ32828.1"/>
    <property type="molecule type" value="Genomic_DNA"/>
</dbReference>
<feature type="domain" description="HTH LytTR-type" evidence="2">
    <location>
        <begin position="164"/>
        <end position="248"/>
    </location>
</feature>
<accession>A0A1M6IEF5</accession>
<reference evidence="3 4" key="1">
    <citation type="submission" date="2016-11" db="EMBL/GenBank/DDBJ databases">
        <authorList>
            <person name="Jaros S."/>
            <person name="Januszkiewicz K."/>
            <person name="Wedrychowicz H."/>
        </authorList>
    </citation>
    <scope>NUCLEOTIDE SEQUENCE [LARGE SCALE GENOMIC DNA]</scope>
    <source>
        <strain evidence="3 4">DSM 26892</strain>
    </source>
</reference>
<dbReference type="GO" id="GO:0003677">
    <property type="term" value="F:DNA binding"/>
    <property type="evidence" value="ECO:0007669"/>
    <property type="project" value="InterPro"/>
</dbReference>
<name>A0A1M6IEF5_9RHOB</name>
<gene>
    <name evidence="3" type="ORF">SAMN04488012_107152</name>
</gene>
<dbReference type="RefSeq" id="WP_073128962.1">
    <property type="nucleotide sequence ID" value="NZ_FQZA01000007.1"/>
</dbReference>
<evidence type="ECO:0000259" key="2">
    <source>
        <dbReference type="PROSITE" id="PS50930"/>
    </source>
</evidence>
<keyword evidence="1" id="KW-1133">Transmembrane helix</keyword>
<dbReference type="InterPro" id="IPR007492">
    <property type="entry name" value="LytTR_DNA-bd_dom"/>
</dbReference>
<evidence type="ECO:0000256" key="1">
    <source>
        <dbReference type="SAM" id="Phobius"/>
    </source>
</evidence>
<feature type="transmembrane region" description="Helical" evidence="1">
    <location>
        <begin position="112"/>
        <end position="129"/>
    </location>
</feature>
<feature type="transmembrane region" description="Helical" evidence="1">
    <location>
        <begin position="42"/>
        <end position="64"/>
    </location>
</feature>
<dbReference type="AlphaFoldDB" id="A0A1M6IEF5"/>
<dbReference type="STRING" id="313368.SAMN04488012_107152"/>
<dbReference type="Pfam" id="PF04397">
    <property type="entry name" value="LytTR"/>
    <property type="match status" value="1"/>
</dbReference>
<dbReference type="Proteomes" id="UP000184040">
    <property type="component" value="Unassembled WGS sequence"/>
</dbReference>
<dbReference type="PROSITE" id="PS50930">
    <property type="entry name" value="HTH_LYTTR"/>
    <property type="match status" value="1"/>
</dbReference>
<feature type="transmembrane region" description="Helical" evidence="1">
    <location>
        <begin position="76"/>
        <end position="100"/>
    </location>
</feature>
<keyword evidence="4" id="KW-1185">Reference proteome</keyword>
<dbReference type="SMART" id="SM00850">
    <property type="entry name" value="LytTR"/>
    <property type="match status" value="1"/>
</dbReference>
<evidence type="ECO:0000313" key="3">
    <source>
        <dbReference type="EMBL" id="SHJ32828.1"/>
    </source>
</evidence>
<keyword evidence="1" id="KW-0472">Membrane</keyword>
<evidence type="ECO:0000313" key="4">
    <source>
        <dbReference type="Proteomes" id="UP000184040"/>
    </source>
</evidence>
<sequence>MTFLQALRVAFPPWPILAAVIAALGFSGPFGTYEDLSLPARLVYWTLAICGAGAFLNGAVLLVLQNHWLERWPRLARLTAASFVGGVPGALAVAGIEAVFRGLSPTAEFLGWLWVCVGVFGGVAVIVQYRTPRAFEAKLVADAAARAPFLERLPPEIGRNLVSISMDDHYLEVTTTDGRERLKMRLSDALDELQSYPGVHIHRSHWIAESALVRLEKRGRNRVACLVDGRALPVARAKADEIEARLADDAP</sequence>
<proteinExistence type="predicted"/>
<keyword evidence="1" id="KW-0812">Transmembrane</keyword>
<dbReference type="Gene3D" id="2.40.50.1020">
    <property type="entry name" value="LytTr DNA-binding domain"/>
    <property type="match status" value="1"/>
</dbReference>